<dbReference type="RefSeq" id="WP_111958130.1">
    <property type="nucleotide sequence ID" value="NZ_CP036313.1"/>
</dbReference>
<protein>
    <submittedName>
        <fullName evidence="3">Sugar kinase</fullName>
    </submittedName>
</protein>
<dbReference type="GO" id="GO:0016836">
    <property type="term" value="F:hydro-lyase activity"/>
    <property type="evidence" value="ECO:0007669"/>
    <property type="project" value="InterPro"/>
</dbReference>
<evidence type="ECO:0000313" key="4">
    <source>
        <dbReference type="Proteomes" id="UP000248798"/>
    </source>
</evidence>
<reference evidence="3 4" key="1">
    <citation type="submission" date="2018-06" db="EMBL/GenBank/DDBJ databases">
        <title>Complete Genome Sequence of Desulfobacter hydrogenophilus (DSM3380).</title>
        <authorList>
            <person name="Marietou A."/>
            <person name="Schreiber L."/>
            <person name="Marshall I."/>
            <person name="Jorgensen B."/>
        </authorList>
    </citation>
    <scope>NUCLEOTIDE SEQUENCE [LARGE SCALE GENOMIC DNA]</scope>
    <source>
        <strain evidence="3 4">DSM 3380</strain>
    </source>
</reference>
<dbReference type="Pfam" id="PF01256">
    <property type="entry name" value="Carb_kinase"/>
    <property type="match status" value="1"/>
</dbReference>
<organism evidence="3 4">
    <name type="scientific">Desulfobacter hydrogenophilus</name>
    <dbReference type="NCBI Taxonomy" id="2291"/>
    <lineage>
        <taxon>Bacteria</taxon>
        <taxon>Pseudomonadati</taxon>
        <taxon>Thermodesulfobacteriota</taxon>
        <taxon>Desulfobacteria</taxon>
        <taxon>Desulfobacterales</taxon>
        <taxon>Desulfobacteraceae</taxon>
        <taxon>Desulfobacter</taxon>
    </lineage>
</organism>
<dbReference type="AlphaFoldDB" id="A0A328FDM3"/>
<dbReference type="InterPro" id="IPR029056">
    <property type="entry name" value="Ribokinase-like"/>
</dbReference>
<feature type="domain" description="YjeF C-terminal" evidence="1">
    <location>
        <begin position="112"/>
        <end position="259"/>
    </location>
</feature>
<dbReference type="EMBL" id="CP036313">
    <property type="protein sequence ID" value="QBH13648.1"/>
    <property type="molecule type" value="Genomic_DNA"/>
</dbReference>
<evidence type="ECO:0000259" key="1">
    <source>
        <dbReference type="Pfam" id="PF01256"/>
    </source>
</evidence>
<gene>
    <name evidence="3" type="ORF">DO021_15045</name>
    <name evidence="2" type="ORF">EYB58_12360</name>
</gene>
<dbReference type="OrthoDB" id="5470480at2"/>
<dbReference type="EMBL" id="QLNI01000031">
    <property type="protein sequence ID" value="RAM01127.1"/>
    <property type="molecule type" value="Genomic_DNA"/>
</dbReference>
<dbReference type="GO" id="GO:0016301">
    <property type="term" value="F:kinase activity"/>
    <property type="evidence" value="ECO:0007669"/>
    <property type="project" value="UniProtKB-KW"/>
</dbReference>
<proteinExistence type="predicted"/>
<dbReference type="SUPFAM" id="SSF53613">
    <property type="entry name" value="Ribokinase-like"/>
    <property type="match status" value="1"/>
</dbReference>
<keyword evidence="3" id="KW-0418">Kinase</keyword>
<accession>A0A328FDM3</accession>
<evidence type="ECO:0000313" key="5">
    <source>
        <dbReference type="Proteomes" id="UP000293902"/>
    </source>
</evidence>
<evidence type="ECO:0000313" key="3">
    <source>
        <dbReference type="EMBL" id="RAM01127.1"/>
    </source>
</evidence>
<keyword evidence="5" id="KW-1185">Reference proteome</keyword>
<dbReference type="Proteomes" id="UP000293902">
    <property type="component" value="Chromosome"/>
</dbReference>
<reference evidence="2 5" key="2">
    <citation type="submission" date="2019-02" db="EMBL/GenBank/DDBJ databases">
        <title>Complete genome sequence of Desulfobacter hydrogenophilus AcRS1.</title>
        <authorList>
            <person name="Marietou A."/>
            <person name="Lund M.B."/>
            <person name="Marshall I.P.G."/>
            <person name="Schreiber L."/>
            <person name="Jorgensen B."/>
        </authorList>
    </citation>
    <scope>NUCLEOTIDE SEQUENCE [LARGE SCALE GENOMIC DNA]</scope>
    <source>
        <strain evidence="2 5">AcRS1</strain>
    </source>
</reference>
<dbReference type="InterPro" id="IPR000631">
    <property type="entry name" value="CARKD"/>
</dbReference>
<dbReference type="Gene3D" id="3.40.1190.20">
    <property type="match status" value="1"/>
</dbReference>
<name>A0A328FDM3_9BACT</name>
<keyword evidence="3" id="KW-0808">Transferase</keyword>
<evidence type="ECO:0000313" key="2">
    <source>
        <dbReference type="EMBL" id="QBH13648.1"/>
    </source>
</evidence>
<dbReference type="Proteomes" id="UP000248798">
    <property type="component" value="Unassembled WGS sequence"/>
</dbReference>
<sequence length="296" mass="31662">MLLIVGTVPDETFPLTIGPPALEGADMIINGIRVPVNRGTPALVGAVLAACQVLGQIPVTTALVGDIGTGKGSRKLYEHLSRELSGIAPTTLAFHYLQPDVDWHNKILFAAEEMKKRPVLIADAGFMYAAKMSGQAPNYDLFTPDVGELSFLADETAPHPFYTRGFILHQDNQVPDLIARAYEYKNGARHLLVKGSVDYVVADGEITGRISNPAAEAMEAMGGTGDTLTGLACALIESGKSIPEACRIAARVNRMAGVYANPTPASQVMDIILQIPKALARVLEDPNTDVRLDTKE</sequence>